<evidence type="ECO:0000313" key="2">
    <source>
        <dbReference type="Proteomes" id="UP000494260"/>
    </source>
</evidence>
<dbReference type="AlphaFoldDB" id="A0A6P2YBQ0"/>
<reference evidence="1 2" key="1">
    <citation type="submission" date="2019-09" db="EMBL/GenBank/DDBJ databases">
        <authorList>
            <person name="Depoorter E."/>
        </authorList>
    </citation>
    <scope>NUCLEOTIDE SEQUENCE [LARGE SCALE GENOMIC DNA]</scope>
    <source>
        <strain evidence="1">R-18109</strain>
    </source>
</reference>
<protein>
    <submittedName>
        <fullName evidence="1">Uncharacterized protein</fullName>
    </submittedName>
</protein>
<gene>
    <name evidence="1" type="ORF">BLA18109_05829</name>
</gene>
<sequence length="38" mass="4170">MKPAMIFAGSPVANIRDVARKKTVTPLTGHNPFDFHCT</sequence>
<accession>A0A6P2YBQ0</accession>
<dbReference type="EMBL" id="CABVQH010000024">
    <property type="protein sequence ID" value="VWD19433.1"/>
    <property type="molecule type" value="Genomic_DNA"/>
</dbReference>
<proteinExistence type="predicted"/>
<dbReference type="Proteomes" id="UP000494260">
    <property type="component" value="Unassembled WGS sequence"/>
</dbReference>
<name>A0A6P2YBQ0_BURL3</name>
<evidence type="ECO:0000313" key="1">
    <source>
        <dbReference type="EMBL" id="VWD19433.1"/>
    </source>
</evidence>
<organism evidence="1 2">
    <name type="scientific">Burkholderia lata (strain ATCC 17760 / DSM 23089 / LMG 22485 / NCIMB 9086 / R18194 / 383)</name>
    <dbReference type="NCBI Taxonomy" id="482957"/>
    <lineage>
        <taxon>Bacteria</taxon>
        <taxon>Pseudomonadati</taxon>
        <taxon>Pseudomonadota</taxon>
        <taxon>Betaproteobacteria</taxon>
        <taxon>Burkholderiales</taxon>
        <taxon>Burkholderiaceae</taxon>
        <taxon>Burkholderia</taxon>
        <taxon>Burkholderia cepacia complex</taxon>
    </lineage>
</organism>